<gene>
    <name evidence="1" type="ORF">CW682_09710</name>
</gene>
<name>A0ACC9MSF9_9STAP</name>
<dbReference type="Proteomes" id="UP000233606">
    <property type="component" value="Unassembled WGS sequence"/>
</dbReference>
<accession>A0ACC9MSF9</accession>
<evidence type="ECO:0000313" key="1">
    <source>
        <dbReference type="EMBL" id="PKE55876.1"/>
    </source>
</evidence>
<proteinExistence type="predicted"/>
<evidence type="ECO:0000313" key="2">
    <source>
        <dbReference type="Proteomes" id="UP000233606"/>
    </source>
</evidence>
<comment type="caution">
    <text evidence="1">The sequence shown here is derived from an EMBL/GenBank/DDBJ whole genome shotgun (WGS) entry which is preliminary data.</text>
</comment>
<sequence>MTEAIKVLTFGRKVDENNNVSDYGKELQARGTFWFNKVGKEKYEGKGDEVDFFTTLYNGLINMDETKLVEFWVCATAYLRNNAPTEEEIMEVLQNVADEKGMKPLFKGALEVLEYSGFFKDKVAHSWELMFKGAKMEAKKQAKKAETEEEKQEIIEEAMEQVRMLQEMKDSLLEVTSQV</sequence>
<dbReference type="EMBL" id="PIWU01000015">
    <property type="protein sequence ID" value="PKE55876.1"/>
    <property type="molecule type" value="Genomic_DNA"/>
</dbReference>
<protein>
    <submittedName>
        <fullName evidence="1">Uncharacterized protein</fullName>
    </submittedName>
</protein>
<keyword evidence="2" id="KW-1185">Reference proteome</keyword>
<reference evidence="1" key="1">
    <citation type="submission" date="2017-12" db="EMBL/GenBank/DDBJ databases">
        <title>Genomics of Macrococcus caseolyticus.</title>
        <authorList>
            <person name="MacFadyen A.C."/>
            <person name="Paterson G.K."/>
        </authorList>
    </citation>
    <scope>NUCLEOTIDE SEQUENCE</scope>
    <source>
        <strain evidence="1">5459_5_49</strain>
    </source>
</reference>
<organism evidence="1 2">
    <name type="scientific">Macrococcoides caseolyticum</name>
    <dbReference type="NCBI Taxonomy" id="69966"/>
    <lineage>
        <taxon>Bacteria</taxon>
        <taxon>Bacillati</taxon>
        <taxon>Bacillota</taxon>
        <taxon>Bacilli</taxon>
        <taxon>Bacillales</taxon>
        <taxon>Staphylococcaceae</taxon>
        <taxon>Macrococcoides</taxon>
    </lineage>
</organism>